<dbReference type="EMBL" id="JACCKB010000027">
    <property type="protein sequence ID" value="NYZ67591.1"/>
    <property type="molecule type" value="Genomic_DNA"/>
</dbReference>
<dbReference type="EC" id="2.7.7.65" evidence="2"/>
<dbReference type="SMART" id="SM00267">
    <property type="entry name" value="GGDEF"/>
    <property type="match status" value="1"/>
</dbReference>
<feature type="region of interest" description="Disordered" evidence="4">
    <location>
        <begin position="1"/>
        <end position="29"/>
    </location>
</feature>
<dbReference type="FunFam" id="3.30.70.270:FF:000001">
    <property type="entry name" value="Diguanylate cyclase domain protein"/>
    <property type="match status" value="1"/>
</dbReference>
<evidence type="ECO:0000256" key="1">
    <source>
        <dbReference type="ARBA" id="ARBA00001946"/>
    </source>
</evidence>
<dbReference type="GO" id="GO:0043709">
    <property type="term" value="P:cell adhesion involved in single-species biofilm formation"/>
    <property type="evidence" value="ECO:0007669"/>
    <property type="project" value="TreeGrafter"/>
</dbReference>
<dbReference type="InterPro" id="IPR043128">
    <property type="entry name" value="Rev_trsase/Diguanyl_cyclase"/>
</dbReference>
<evidence type="ECO:0000256" key="3">
    <source>
        <dbReference type="ARBA" id="ARBA00034247"/>
    </source>
</evidence>
<comment type="cofactor">
    <cofactor evidence="1">
        <name>Mg(2+)</name>
        <dbReference type="ChEBI" id="CHEBI:18420"/>
    </cofactor>
</comment>
<dbReference type="InterPro" id="IPR029787">
    <property type="entry name" value="Nucleotide_cyclase"/>
</dbReference>
<dbReference type="PANTHER" id="PTHR45138:SF9">
    <property type="entry name" value="DIGUANYLATE CYCLASE DGCM-RELATED"/>
    <property type="match status" value="1"/>
</dbReference>
<comment type="caution">
    <text evidence="6">The sequence shown here is derived from an EMBL/GenBank/DDBJ whole genome shotgun (WGS) entry which is preliminary data.</text>
</comment>
<organism evidence="6 7">
    <name type="scientific">Spartinivicinus marinus</name>
    <dbReference type="NCBI Taxonomy" id="2994442"/>
    <lineage>
        <taxon>Bacteria</taxon>
        <taxon>Pseudomonadati</taxon>
        <taxon>Pseudomonadota</taxon>
        <taxon>Gammaproteobacteria</taxon>
        <taxon>Oceanospirillales</taxon>
        <taxon>Zooshikellaceae</taxon>
        <taxon>Spartinivicinus</taxon>
    </lineage>
</organism>
<dbReference type="RefSeq" id="WP_180569611.1">
    <property type="nucleotide sequence ID" value="NZ_JACCKB010000027.1"/>
</dbReference>
<gene>
    <name evidence="6" type="ORF">H0A36_16385</name>
</gene>
<dbReference type="PANTHER" id="PTHR45138">
    <property type="entry name" value="REGULATORY COMPONENTS OF SENSORY TRANSDUCTION SYSTEM"/>
    <property type="match status" value="1"/>
</dbReference>
<dbReference type="Gene3D" id="3.30.70.270">
    <property type="match status" value="1"/>
</dbReference>
<comment type="catalytic activity">
    <reaction evidence="3">
        <text>2 GTP = 3',3'-c-di-GMP + 2 diphosphate</text>
        <dbReference type="Rhea" id="RHEA:24898"/>
        <dbReference type="ChEBI" id="CHEBI:33019"/>
        <dbReference type="ChEBI" id="CHEBI:37565"/>
        <dbReference type="ChEBI" id="CHEBI:58805"/>
        <dbReference type="EC" id="2.7.7.65"/>
    </reaction>
</comment>
<dbReference type="InterPro" id="IPR050469">
    <property type="entry name" value="Diguanylate_Cyclase"/>
</dbReference>
<dbReference type="Proteomes" id="UP000569732">
    <property type="component" value="Unassembled WGS sequence"/>
</dbReference>
<name>A0A853ICE9_9GAMM</name>
<dbReference type="PROSITE" id="PS50887">
    <property type="entry name" value="GGDEF"/>
    <property type="match status" value="1"/>
</dbReference>
<feature type="domain" description="GGDEF" evidence="5">
    <location>
        <begin position="176"/>
        <end position="307"/>
    </location>
</feature>
<keyword evidence="7" id="KW-1185">Reference proteome</keyword>
<dbReference type="NCBIfam" id="TIGR00254">
    <property type="entry name" value="GGDEF"/>
    <property type="match status" value="1"/>
</dbReference>
<reference evidence="6 7" key="1">
    <citation type="submission" date="2020-07" db="EMBL/GenBank/DDBJ databases">
        <title>Endozoicomonas sp. nov., isolated from sediment.</title>
        <authorList>
            <person name="Gu T."/>
        </authorList>
    </citation>
    <scope>NUCLEOTIDE SEQUENCE [LARGE SCALE GENOMIC DNA]</scope>
    <source>
        <strain evidence="6 7">SM1973</strain>
    </source>
</reference>
<dbReference type="AlphaFoldDB" id="A0A853ICE9"/>
<evidence type="ECO:0000313" key="6">
    <source>
        <dbReference type="EMBL" id="NYZ67591.1"/>
    </source>
</evidence>
<protein>
    <recommendedName>
        <fullName evidence="2">diguanylate cyclase</fullName>
        <ecNumber evidence="2">2.7.7.65</ecNumber>
    </recommendedName>
</protein>
<dbReference type="GO" id="GO:0052621">
    <property type="term" value="F:diguanylate cyclase activity"/>
    <property type="evidence" value="ECO:0007669"/>
    <property type="project" value="UniProtKB-EC"/>
</dbReference>
<dbReference type="SUPFAM" id="SSF55073">
    <property type="entry name" value="Nucleotide cyclase"/>
    <property type="match status" value="1"/>
</dbReference>
<sequence length="307" mass="34723">MQSMPAADKPNSSNIKLITPLPTKGKHPNSTESQLLLKIRLMNRLQNSLEVERVLTVFFHEIQTHVTIHGLNYIHKELNINVSVGEQSHHSCNYRLITDNEAVGEITFRRQQRFQEEELAHIESLLGCLVYPLRNALQYQLAVTTALKDALTGAGNRIAFDNAIKRELNICRREKQPLSLLMIDIDHFKNINDSYGHPAGDYILKKTVDCLQYSLRNIDMTFRFGGEEFVVLLSKTDLINAELVAERLRQNIAAMQCHYDGQSIPVTISIGTAMFGEGDSIFCLLERADKALYQAKNQGRNKVCAIA</sequence>
<dbReference type="Pfam" id="PF00990">
    <property type="entry name" value="GGDEF"/>
    <property type="match status" value="1"/>
</dbReference>
<evidence type="ECO:0000259" key="5">
    <source>
        <dbReference type="PROSITE" id="PS50887"/>
    </source>
</evidence>
<evidence type="ECO:0000256" key="4">
    <source>
        <dbReference type="SAM" id="MobiDB-lite"/>
    </source>
</evidence>
<dbReference type="CDD" id="cd01949">
    <property type="entry name" value="GGDEF"/>
    <property type="match status" value="1"/>
</dbReference>
<evidence type="ECO:0000256" key="2">
    <source>
        <dbReference type="ARBA" id="ARBA00012528"/>
    </source>
</evidence>
<accession>A0A853ICE9</accession>
<dbReference type="InterPro" id="IPR000160">
    <property type="entry name" value="GGDEF_dom"/>
</dbReference>
<dbReference type="GO" id="GO:1902201">
    <property type="term" value="P:negative regulation of bacterial-type flagellum-dependent cell motility"/>
    <property type="evidence" value="ECO:0007669"/>
    <property type="project" value="TreeGrafter"/>
</dbReference>
<proteinExistence type="predicted"/>
<dbReference type="GO" id="GO:0005886">
    <property type="term" value="C:plasma membrane"/>
    <property type="evidence" value="ECO:0007669"/>
    <property type="project" value="TreeGrafter"/>
</dbReference>
<evidence type="ECO:0000313" key="7">
    <source>
        <dbReference type="Proteomes" id="UP000569732"/>
    </source>
</evidence>